<evidence type="ECO:0000313" key="1">
    <source>
        <dbReference type="EMBL" id="GFY53510.1"/>
    </source>
</evidence>
<name>A0A8X6XH39_9ARAC</name>
<comment type="caution">
    <text evidence="1">The sequence shown here is derived from an EMBL/GenBank/DDBJ whole genome shotgun (WGS) entry which is preliminary data.</text>
</comment>
<proteinExistence type="predicted"/>
<protein>
    <submittedName>
        <fullName evidence="1">Transposon Ty3-I Gag-Pol polyprotein</fullName>
    </submittedName>
</protein>
<gene>
    <name evidence="1" type="primary">TY3B-I_948</name>
    <name evidence="1" type="ORF">TNIN_134371</name>
</gene>
<dbReference type="EMBL" id="BMAV01009311">
    <property type="protein sequence ID" value="GFY53510.1"/>
    <property type="molecule type" value="Genomic_DNA"/>
</dbReference>
<reference evidence="1" key="1">
    <citation type="submission" date="2020-08" db="EMBL/GenBank/DDBJ databases">
        <title>Multicomponent nature underlies the extraordinary mechanical properties of spider dragline silk.</title>
        <authorList>
            <person name="Kono N."/>
            <person name="Nakamura H."/>
            <person name="Mori M."/>
            <person name="Yoshida Y."/>
            <person name="Ohtoshi R."/>
            <person name="Malay A.D."/>
            <person name="Moran D.A.P."/>
            <person name="Tomita M."/>
            <person name="Numata K."/>
            <person name="Arakawa K."/>
        </authorList>
    </citation>
    <scope>NUCLEOTIDE SEQUENCE</scope>
</reference>
<dbReference type="AlphaFoldDB" id="A0A8X6XH39"/>
<dbReference type="OrthoDB" id="6428870at2759"/>
<keyword evidence="2" id="KW-1185">Reference proteome</keyword>
<sequence>MRGIAEDLYQTLFVQDIGTIGGFIKRCHHVKSLRRITKALPKAEAIELVKVLVEEIILKHEAPREMISDLGQNLCENYVQQLITRAEKSRQLAKLHTLDAQSLDKQRYDKRRLPVNYNVGDLVWVLTPVREVELSEKPLRRYFGPYRIIQRLSDVTDGVQSTEVNSR</sequence>
<organism evidence="1 2">
    <name type="scientific">Trichonephila inaurata madagascariensis</name>
    <dbReference type="NCBI Taxonomy" id="2747483"/>
    <lineage>
        <taxon>Eukaryota</taxon>
        <taxon>Metazoa</taxon>
        <taxon>Ecdysozoa</taxon>
        <taxon>Arthropoda</taxon>
        <taxon>Chelicerata</taxon>
        <taxon>Arachnida</taxon>
        <taxon>Araneae</taxon>
        <taxon>Araneomorphae</taxon>
        <taxon>Entelegynae</taxon>
        <taxon>Araneoidea</taxon>
        <taxon>Nephilidae</taxon>
        <taxon>Trichonephila</taxon>
        <taxon>Trichonephila inaurata</taxon>
    </lineage>
</organism>
<evidence type="ECO:0000313" key="2">
    <source>
        <dbReference type="Proteomes" id="UP000886998"/>
    </source>
</evidence>
<dbReference type="Proteomes" id="UP000886998">
    <property type="component" value="Unassembled WGS sequence"/>
</dbReference>
<accession>A0A8X6XH39</accession>